<accession>A0ABP8WCM0</accession>
<protein>
    <submittedName>
        <fullName evidence="2">Uncharacterized protein</fullName>
    </submittedName>
</protein>
<sequence>MLRPLRLIPALLLLPVVGCAAEESDDVTAQVCRQAAVADASLEGVRRAVIDDADLPPTAASSYAAAIDRLGTAVADPGTLDEQVEERLLTVVAAYSRSLAAITRPVDVVADPSPDDISTLVNAEQRVASELQDACAS</sequence>
<feature type="signal peptide" evidence="1">
    <location>
        <begin position="1"/>
        <end position="20"/>
    </location>
</feature>
<keyword evidence="1" id="KW-0732">Signal</keyword>
<organism evidence="2 3">
    <name type="scientific">Nocardioides nanhaiensis</name>
    <dbReference type="NCBI Taxonomy" id="1476871"/>
    <lineage>
        <taxon>Bacteria</taxon>
        <taxon>Bacillati</taxon>
        <taxon>Actinomycetota</taxon>
        <taxon>Actinomycetes</taxon>
        <taxon>Propionibacteriales</taxon>
        <taxon>Nocardioidaceae</taxon>
        <taxon>Nocardioides</taxon>
    </lineage>
</organism>
<keyword evidence="3" id="KW-1185">Reference proteome</keyword>
<comment type="caution">
    <text evidence="2">The sequence shown here is derived from an EMBL/GenBank/DDBJ whole genome shotgun (WGS) entry which is preliminary data.</text>
</comment>
<reference evidence="3" key="1">
    <citation type="journal article" date="2019" name="Int. J. Syst. Evol. Microbiol.">
        <title>The Global Catalogue of Microorganisms (GCM) 10K type strain sequencing project: providing services to taxonomists for standard genome sequencing and annotation.</title>
        <authorList>
            <consortium name="The Broad Institute Genomics Platform"/>
            <consortium name="The Broad Institute Genome Sequencing Center for Infectious Disease"/>
            <person name="Wu L."/>
            <person name="Ma J."/>
        </authorList>
    </citation>
    <scope>NUCLEOTIDE SEQUENCE [LARGE SCALE GENOMIC DNA]</scope>
    <source>
        <strain evidence="3">JCM 18127</strain>
    </source>
</reference>
<evidence type="ECO:0000313" key="3">
    <source>
        <dbReference type="Proteomes" id="UP001500621"/>
    </source>
</evidence>
<name>A0ABP8WCM0_9ACTN</name>
<proteinExistence type="predicted"/>
<gene>
    <name evidence="2" type="ORF">GCM10023226_25820</name>
</gene>
<feature type="chain" id="PRO_5046966676" evidence="1">
    <location>
        <begin position="21"/>
        <end position="137"/>
    </location>
</feature>
<evidence type="ECO:0000256" key="1">
    <source>
        <dbReference type="SAM" id="SignalP"/>
    </source>
</evidence>
<dbReference type="Proteomes" id="UP001500621">
    <property type="component" value="Unassembled WGS sequence"/>
</dbReference>
<dbReference type="RefSeq" id="WP_345266429.1">
    <property type="nucleotide sequence ID" value="NZ_BAABIM010000002.1"/>
</dbReference>
<dbReference type="EMBL" id="BAABIM010000002">
    <property type="protein sequence ID" value="GAA4686860.1"/>
    <property type="molecule type" value="Genomic_DNA"/>
</dbReference>
<evidence type="ECO:0000313" key="2">
    <source>
        <dbReference type="EMBL" id="GAA4686860.1"/>
    </source>
</evidence>